<dbReference type="Pfam" id="PF00194">
    <property type="entry name" value="Carb_anhydrase"/>
    <property type="match status" value="1"/>
</dbReference>
<dbReference type="EMBL" id="UXUI01009132">
    <property type="protein sequence ID" value="VDD93109.1"/>
    <property type="molecule type" value="Genomic_DNA"/>
</dbReference>
<reference evidence="3 4" key="2">
    <citation type="submission" date="2018-10" db="EMBL/GenBank/DDBJ databases">
        <authorList>
            <consortium name="Pathogen Informatics"/>
        </authorList>
    </citation>
    <scope>NUCLEOTIDE SEQUENCE [LARGE SCALE GENOMIC DNA]</scope>
</reference>
<dbReference type="WBParaSite" id="EVEC_0000837601-mRNA-1">
    <property type="protein sequence ID" value="EVEC_0000837601-mRNA-1"/>
    <property type="gene ID" value="EVEC_0000837601"/>
</dbReference>
<dbReference type="SUPFAM" id="SSF51069">
    <property type="entry name" value="Carbonic anhydrase"/>
    <property type="match status" value="1"/>
</dbReference>
<evidence type="ECO:0000256" key="1">
    <source>
        <dbReference type="ARBA" id="ARBA00010718"/>
    </source>
</evidence>
<dbReference type="SMART" id="SM01057">
    <property type="entry name" value="Carb_anhydrase"/>
    <property type="match status" value="1"/>
</dbReference>
<dbReference type="GO" id="GO:0004089">
    <property type="term" value="F:carbonate dehydratase activity"/>
    <property type="evidence" value="ECO:0007669"/>
    <property type="project" value="InterPro"/>
</dbReference>
<dbReference type="GO" id="GO:0006730">
    <property type="term" value="P:one-carbon metabolic process"/>
    <property type="evidence" value="ECO:0007669"/>
    <property type="project" value="TreeGrafter"/>
</dbReference>
<accession>A0A0N4VCS1</accession>
<dbReference type="Proteomes" id="UP000274131">
    <property type="component" value="Unassembled WGS sequence"/>
</dbReference>
<feature type="domain" description="Alpha-carbonic anhydrase" evidence="2">
    <location>
        <begin position="1"/>
        <end position="225"/>
    </location>
</feature>
<protein>
    <submittedName>
        <fullName evidence="5">Alpha-carbonic anhydrase domain-containing protein</fullName>
    </submittedName>
</protein>
<comment type="similarity">
    <text evidence="1">Belongs to the alpha-carbonic anhydrase family.</text>
</comment>
<dbReference type="InterPro" id="IPR001148">
    <property type="entry name" value="CA_dom"/>
</dbReference>
<keyword evidence="4" id="KW-1185">Reference proteome</keyword>
<evidence type="ECO:0000259" key="2">
    <source>
        <dbReference type="PROSITE" id="PS51144"/>
    </source>
</evidence>
<dbReference type="GO" id="GO:0008270">
    <property type="term" value="F:zinc ion binding"/>
    <property type="evidence" value="ECO:0007669"/>
    <property type="project" value="InterPro"/>
</dbReference>
<dbReference type="PROSITE" id="PS51144">
    <property type="entry name" value="ALPHA_CA_2"/>
    <property type="match status" value="1"/>
</dbReference>
<sequence>MCSNGKLQSPINIELKKLIYDAHLPPLVTDENLVLIDQVNTGQMPRIRVANTARWPSTNITGGPLGTYRYRLLRVDIHYSMNESSGSEHSFDFQRLPMELQAIAINSEIYGNFSAALNNPHGIVGISVFVKKLLEQAVVIKNFALWKLLPTNAGYITYEGSMTSPGCQETVTWILLNQPLYITLQTLNIWRGLQKSFITSANPSYIAPNYRGTQDTHGRIVRTNIRLNSKVSI</sequence>
<dbReference type="Gene3D" id="3.10.200.10">
    <property type="entry name" value="Alpha carbonic anhydrase"/>
    <property type="match status" value="1"/>
</dbReference>
<dbReference type="InterPro" id="IPR036398">
    <property type="entry name" value="CA_dom_sf"/>
</dbReference>
<evidence type="ECO:0000313" key="3">
    <source>
        <dbReference type="EMBL" id="VDD93109.1"/>
    </source>
</evidence>
<dbReference type="InterPro" id="IPR023561">
    <property type="entry name" value="Carbonic_anhydrase_a-class"/>
</dbReference>
<dbReference type="PANTHER" id="PTHR18952">
    <property type="entry name" value="CARBONIC ANHYDRASE"/>
    <property type="match status" value="1"/>
</dbReference>
<evidence type="ECO:0000313" key="5">
    <source>
        <dbReference type="WBParaSite" id="EVEC_0000837601-mRNA-1"/>
    </source>
</evidence>
<dbReference type="STRING" id="51028.A0A0N4VCS1"/>
<dbReference type="AlphaFoldDB" id="A0A0N4VCS1"/>
<proteinExistence type="inferred from homology"/>
<gene>
    <name evidence="3" type="ORF">EVEC_LOCUS7860</name>
</gene>
<organism evidence="5">
    <name type="scientific">Enterobius vermicularis</name>
    <name type="common">Human pinworm</name>
    <dbReference type="NCBI Taxonomy" id="51028"/>
    <lineage>
        <taxon>Eukaryota</taxon>
        <taxon>Metazoa</taxon>
        <taxon>Ecdysozoa</taxon>
        <taxon>Nematoda</taxon>
        <taxon>Chromadorea</taxon>
        <taxon>Rhabditida</taxon>
        <taxon>Spirurina</taxon>
        <taxon>Oxyuridomorpha</taxon>
        <taxon>Oxyuroidea</taxon>
        <taxon>Oxyuridae</taxon>
        <taxon>Enterobius</taxon>
    </lineage>
</organism>
<evidence type="ECO:0000313" key="4">
    <source>
        <dbReference type="Proteomes" id="UP000274131"/>
    </source>
</evidence>
<name>A0A0N4VCS1_ENTVE</name>
<dbReference type="PANTHER" id="PTHR18952:SF258">
    <property type="entry name" value="CARBONIC ANHYDRASE-LIKE PROTEIN 1-RELATED"/>
    <property type="match status" value="1"/>
</dbReference>
<dbReference type="OrthoDB" id="5978072at2759"/>
<reference evidence="5" key="1">
    <citation type="submission" date="2017-02" db="UniProtKB">
        <authorList>
            <consortium name="WormBaseParasite"/>
        </authorList>
    </citation>
    <scope>IDENTIFICATION</scope>
</reference>